<proteinExistence type="predicted"/>
<evidence type="ECO:0008006" key="3">
    <source>
        <dbReference type="Google" id="ProtNLM"/>
    </source>
</evidence>
<gene>
    <name evidence="1" type="ORF">IDJ77_12905</name>
</gene>
<dbReference type="Proteomes" id="UP000606600">
    <property type="component" value="Unassembled WGS sequence"/>
</dbReference>
<sequence>MLIKLLFGILIAFVLLVVGYVAFFNAFADGFAGHNSDLRDPSCGIHEKGRIFFNREKGLDLQRMIDSFKVLHPKYVIAKESSSFTDLGNVDKCSCCCIDEGEDILFTQSPVEIYRINIQRYRYHAGFEGQYNGDIGYIDIVSTLNNGKWRCAVTSKLDSLEKRRVIKRFNTEVLLRLPIVRDTSSHNDELKL</sequence>
<dbReference type="EMBL" id="JACWMY010000006">
    <property type="protein sequence ID" value="MBD1364712.1"/>
    <property type="molecule type" value="Genomic_DNA"/>
</dbReference>
<comment type="caution">
    <text evidence="1">The sequence shown here is derived from an EMBL/GenBank/DDBJ whole genome shotgun (WGS) entry which is preliminary data.</text>
</comment>
<reference evidence="1 2" key="1">
    <citation type="submission" date="2020-09" db="EMBL/GenBank/DDBJ databases">
        <title>Novel species of Mucilaginibacter isolated from a glacier on the Tibetan Plateau.</title>
        <authorList>
            <person name="Liu Q."/>
            <person name="Xin Y.-H."/>
        </authorList>
    </citation>
    <scope>NUCLEOTIDE SEQUENCE [LARGE SCALE GENOMIC DNA]</scope>
    <source>
        <strain evidence="1 2">ZT4R22</strain>
    </source>
</reference>
<evidence type="ECO:0000313" key="1">
    <source>
        <dbReference type="EMBL" id="MBD1364712.1"/>
    </source>
</evidence>
<keyword evidence="2" id="KW-1185">Reference proteome</keyword>
<dbReference type="RefSeq" id="WP_191189378.1">
    <property type="nucleotide sequence ID" value="NZ_JACWMY010000006.1"/>
</dbReference>
<evidence type="ECO:0000313" key="2">
    <source>
        <dbReference type="Proteomes" id="UP000606600"/>
    </source>
</evidence>
<name>A0ABR7WTX4_9SPHI</name>
<accession>A0ABR7WTX4</accession>
<organism evidence="1 2">
    <name type="scientific">Mucilaginibacter pankratovii</name>
    <dbReference type="NCBI Taxonomy" id="2772110"/>
    <lineage>
        <taxon>Bacteria</taxon>
        <taxon>Pseudomonadati</taxon>
        <taxon>Bacteroidota</taxon>
        <taxon>Sphingobacteriia</taxon>
        <taxon>Sphingobacteriales</taxon>
        <taxon>Sphingobacteriaceae</taxon>
        <taxon>Mucilaginibacter</taxon>
    </lineage>
</organism>
<protein>
    <recommendedName>
        <fullName evidence="3">DUF4440 domain-containing protein</fullName>
    </recommendedName>
</protein>